<sequence length="192" mass="21543">MKITSPDSIRRLAFAAVAAACMTGVSVAQYPNTDSYGEDENAPRLFESSLFADEPVEDEFSVFEMELNSTTNANPRASLSEHHSASEPVAAIAQTQPLIEAPEPTVQKPQAEPVGVLVDEVSSSSDRSIDKPTVMELRQARAQLREKARLERMERNLWYGYEPLRPNWNAVPMTHSRYNHRTTYLVPVYFGR</sequence>
<feature type="chain" id="PRO_5047099204" evidence="1">
    <location>
        <begin position="29"/>
        <end position="192"/>
    </location>
</feature>
<dbReference type="Proteomes" id="UP001239462">
    <property type="component" value="Unassembled WGS sequence"/>
</dbReference>
<comment type="caution">
    <text evidence="2">The sequence shown here is derived from an EMBL/GenBank/DDBJ whole genome shotgun (WGS) entry which is preliminary data.</text>
</comment>
<evidence type="ECO:0000256" key="1">
    <source>
        <dbReference type="SAM" id="SignalP"/>
    </source>
</evidence>
<name>A0ABT7PIH1_9BACT</name>
<keyword evidence="3" id="KW-1185">Reference proteome</keyword>
<proteinExistence type="predicted"/>
<reference evidence="2 3" key="1">
    <citation type="submission" date="2023-06" db="EMBL/GenBank/DDBJ databases">
        <title>Roseiconus lacunae JC819 isolated from Gulf of Mannar region, Tamil Nadu.</title>
        <authorList>
            <person name="Pk S."/>
            <person name="Ch S."/>
            <person name="Ch V.R."/>
        </authorList>
    </citation>
    <scope>NUCLEOTIDE SEQUENCE [LARGE SCALE GENOMIC DNA]</scope>
    <source>
        <strain evidence="2 3">JC819</strain>
    </source>
</reference>
<dbReference type="RefSeq" id="WP_149496016.1">
    <property type="nucleotide sequence ID" value="NZ_CP141221.1"/>
</dbReference>
<evidence type="ECO:0000313" key="2">
    <source>
        <dbReference type="EMBL" id="MDM4016133.1"/>
    </source>
</evidence>
<organism evidence="2 3">
    <name type="scientific">Roseiconus lacunae</name>
    <dbReference type="NCBI Taxonomy" id="2605694"/>
    <lineage>
        <taxon>Bacteria</taxon>
        <taxon>Pseudomonadati</taxon>
        <taxon>Planctomycetota</taxon>
        <taxon>Planctomycetia</taxon>
        <taxon>Pirellulales</taxon>
        <taxon>Pirellulaceae</taxon>
        <taxon>Roseiconus</taxon>
    </lineage>
</organism>
<evidence type="ECO:0000313" key="3">
    <source>
        <dbReference type="Proteomes" id="UP001239462"/>
    </source>
</evidence>
<keyword evidence="1" id="KW-0732">Signal</keyword>
<feature type="signal peptide" evidence="1">
    <location>
        <begin position="1"/>
        <end position="28"/>
    </location>
</feature>
<dbReference type="EMBL" id="JASZZN010000007">
    <property type="protein sequence ID" value="MDM4016133.1"/>
    <property type="molecule type" value="Genomic_DNA"/>
</dbReference>
<accession>A0ABT7PIH1</accession>
<gene>
    <name evidence="2" type="ORF">QTN89_11890</name>
</gene>
<protein>
    <submittedName>
        <fullName evidence="2">Uncharacterized protein</fullName>
    </submittedName>
</protein>